<dbReference type="Proteomes" id="UP000734854">
    <property type="component" value="Unassembled WGS sequence"/>
</dbReference>
<reference evidence="1 2" key="1">
    <citation type="submission" date="2020-08" db="EMBL/GenBank/DDBJ databases">
        <title>Plant Genome Project.</title>
        <authorList>
            <person name="Zhang R.-G."/>
        </authorList>
    </citation>
    <scope>NUCLEOTIDE SEQUENCE [LARGE SCALE GENOMIC DNA]</scope>
    <source>
        <tissue evidence="1">Rhizome</tissue>
    </source>
</reference>
<protein>
    <submittedName>
        <fullName evidence="1">Uncharacterized protein</fullName>
    </submittedName>
</protein>
<name>A0A8J5KMS9_ZINOF</name>
<accession>A0A8J5KMS9</accession>
<comment type="caution">
    <text evidence="1">The sequence shown here is derived from an EMBL/GenBank/DDBJ whole genome shotgun (WGS) entry which is preliminary data.</text>
</comment>
<keyword evidence="2" id="KW-1185">Reference proteome</keyword>
<dbReference type="InterPro" id="IPR008469">
    <property type="entry name" value="DREPP"/>
</dbReference>
<dbReference type="GO" id="GO:0005886">
    <property type="term" value="C:plasma membrane"/>
    <property type="evidence" value="ECO:0007669"/>
    <property type="project" value="InterPro"/>
</dbReference>
<evidence type="ECO:0000313" key="2">
    <source>
        <dbReference type="Proteomes" id="UP000734854"/>
    </source>
</evidence>
<dbReference type="AlphaFoldDB" id="A0A8J5KMS9"/>
<organism evidence="1 2">
    <name type="scientific">Zingiber officinale</name>
    <name type="common">Ginger</name>
    <name type="synonym">Amomum zingiber</name>
    <dbReference type="NCBI Taxonomy" id="94328"/>
    <lineage>
        <taxon>Eukaryota</taxon>
        <taxon>Viridiplantae</taxon>
        <taxon>Streptophyta</taxon>
        <taxon>Embryophyta</taxon>
        <taxon>Tracheophyta</taxon>
        <taxon>Spermatophyta</taxon>
        <taxon>Magnoliopsida</taxon>
        <taxon>Liliopsida</taxon>
        <taxon>Zingiberales</taxon>
        <taxon>Zingiberaceae</taxon>
        <taxon>Zingiber</taxon>
    </lineage>
</organism>
<sequence>MHDRSDAAALPDVGGKRPVVLVELTTNEKNRDALIHVDGSAPVSAGEGVHIAVAVPSAKESGEKYQSGDFPRIRVEVECKRTAATEACKSFEESQEENTKEFEERKIELEAKALEIYQASDADIKFIFILLESIIADYFNKLGWFINPYEVIHLMEFETREGKGKKS</sequence>
<dbReference type="Pfam" id="PF05558">
    <property type="entry name" value="DREPP"/>
    <property type="match status" value="1"/>
</dbReference>
<dbReference type="EMBL" id="JACMSC010000015">
    <property type="protein sequence ID" value="KAG6484579.1"/>
    <property type="molecule type" value="Genomic_DNA"/>
</dbReference>
<proteinExistence type="predicted"/>
<gene>
    <name evidence="1" type="ORF">ZIOFF_053099</name>
</gene>
<evidence type="ECO:0000313" key="1">
    <source>
        <dbReference type="EMBL" id="KAG6484579.1"/>
    </source>
</evidence>